<sequence>MAEPDRISGPFASAEPRRSTAPADDGTVTNRLTGTVIGGHSLQIGKVVGDVLVVTPSGAVPRASRGPEPIRVRDADPFRLGVHRPIRLTGPATPPLPGYVPRDLDVPGHGGLRELIGRAADRSGFVLLVGGSSVGKTRSLYEAVLDRVPDWPLLHPADAEQVERLLELPPGPLVLWLDELQNHLAGEHGLTAATLRALMAPPRQVLVVATLWPGYYDAYTAPHTSPKEDDRYRTERDLLKLAEVVHVPTGLTAAERERARQIAVTDERLRTALASTDFGLTQVIAGAPQLVHRWESADPCARAVLAAAADLTVLGARSALPEALLRSAVPGYCTPAERAAAPADWFEQALAYVTRELLGATAPLRPASDGQEMGRPDGYRMADYLVQHIGRERRATPPPQSFWDACAEHLRDPADARRLGTSAVARQRFAVAVPLLRRAVEAGSASATQELGTLFRTMGDQLGAEEMAHLLSTSEHPDAPLYRTVLAGWDFEEILDLAEAGNEYAVSHLIEYGDPQLAISLLIEEIEPGDLWSYKRLAELFHDEGDDERAIPILEMLVEKEYDDAISFLAELLQRSGRLDRLWELTDEGYFAAAYFLADALHEKGRTDEALDVLEEFAGEGYRDIDSLLARLLVERGDFDALLERAEDGDVDAAVEAAEWLRSRGEADRAVALLTPLADAGEVYAASSLAGLLRRTTDEARLRARASAGDEWAARELVRLLLARGEFDEAIRHGTDSRTHSDIVDALVAHGDVDGAVRFLMERSDGDSRLRDLLREHGRVDDLRILIDRGDRFAADALADVLAAQGKEAEARSLRTRGLTSDGHLTDTP</sequence>
<dbReference type="Gene3D" id="1.25.40.10">
    <property type="entry name" value="Tetratricopeptide repeat domain"/>
    <property type="match status" value="2"/>
</dbReference>
<dbReference type="InterPro" id="IPR011990">
    <property type="entry name" value="TPR-like_helical_dom_sf"/>
</dbReference>
<name>A0ABM7F9K0_9ACTN</name>
<dbReference type="EMBL" id="AP018448">
    <property type="protein sequence ID" value="BBC32667.1"/>
    <property type="molecule type" value="Genomic_DNA"/>
</dbReference>
<dbReference type="Proteomes" id="UP001321542">
    <property type="component" value="Chromosome"/>
</dbReference>
<evidence type="ECO:0000256" key="1">
    <source>
        <dbReference type="SAM" id="MobiDB-lite"/>
    </source>
</evidence>
<dbReference type="SUPFAM" id="SSF81901">
    <property type="entry name" value="HCP-like"/>
    <property type="match status" value="1"/>
</dbReference>
<evidence type="ECO:0000313" key="2">
    <source>
        <dbReference type="EMBL" id="BBC32667.1"/>
    </source>
</evidence>
<feature type="region of interest" description="Disordered" evidence="1">
    <location>
        <begin position="810"/>
        <end position="829"/>
    </location>
</feature>
<protein>
    <recommendedName>
        <fullName evidence="4">Tetratricopeptide repeat protein</fullName>
    </recommendedName>
</protein>
<gene>
    <name evidence="2" type="ORF">SGFS_039610</name>
</gene>
<evidence type="ECO:0000313" key="3">
    <source>
        <dbReference type="Proteomes" id="UP001321542"/>
    </source>
</evidence>
<evidence type="ECO:0008006" key="4">
    <source>
        <dbReference type="Google" id="ProtNLM"/>
    </source>
</evidence>
<proteinExistence type="predicted"/>
<accession>A0ABM7F9K0</accession>
<keyword evidence="3" id="KW-1185">Reference proteome</keyword>
<feature type="region of interest" description="Disordered" evidence="1">
    <location>
        <begin position="1"/>
        <end position="27"/>
    </location>
</feature>
<reference evidence="2 3" key="1">
    <citation type="journal article" date="2010" name="ChemBioChem">
        <title>Cloning and characterization of the biosynthetic gene cluster of 16-membered macrolide antibiotic FD-891: involvement of a dual functional cytochrome P450 monooxygenase catalyzing epoxidation and hydroxylation.</title>
        <authorList>
            <person name="Kudo F."/>
            <person name="Motegi A."/>
            <person name="Mizoue K."/>
            <person name="Eguchi T."/>
        </authorList>
    </citation>
    <scope>NUCLEOTIDE SEQUENCE [LARGE SCALE GENOMIC DNA]</scope>
    <source>
        <strain evidence="2 3">A-8890</strain>
    </source>
</reference>
<reference evidence="2 3" key="2">
    <citation type="journal article" date="2023" name="ChemBioChem">
        <title>Acyltransferase Domain Exchange between Two Independent Type I Polyketide Synthases in the Same Producer Strain of Macrolide Antibiotics.</title>
        <authorList>
            <person name="Kudo F."/>
            <person name="Kishikawa K."/>
            <person name="Tsuboi K."/>
            <person name="Kido T."/>
            <person name="Usui T."/>
            <person name="Hashimoto J."/>
            <person name="Shin-Ya K."/>
            <person name="Miyanaga A."/>
            <person name="Eguchi T."/>
        </authorList>
    </citation>
    <scope>NUCLEOTIDE SEQUENCE [LARGE SCALE GENOMIC DNA]</scope>
    <source>
        <strain evidence="2 3">A-8890</strain>
    </source>
</reference>
<organism evidence="2 3">
    <name type="scientific">Streptomyces graminofaciens</name>
    <dbReference type="NCBI Taxonomy" id="68212"/>
    <lineage>
        <taxon>Bacteria</taxon>
        <taxon>Bacillati</taxon>
        <taxon>Actinomycetota</taxon>
        <taxon>Actinomycetes</taxon>
        <taxon>Kitasatosporales</taxon>
        <taxon>Streptomycetaceae</taxon>
        <taxon>Streptomyces</taxon>
    </lineage>
</organism>